<dbReference type="SMART" id="SM00287">
    <property type="entry name" value="SH3b"/>
    <property type="match status" value="1"/>
</dbReference>
<evidence type="ECO:0000259" key="2">
    <source>
        <dbReference type="SMART" id="SM00287"/>
    </source>
</evidence>
<feature type="region of interest" description="Disordered" evidence="1">
    <location>
        <begin position="1"/>
        <end position="29"/>
    </location>
</feature>
<comment type="caution">
    <text evidence="3">The sequence shown here is derived from an EMBL/GenBank/DDBJ whole genome shotgun (WGS) entry which is preliminary data.</text>
</comment>
<feature type="domain" description="SH3b" evidence="2">
    <location>
        <begin position="125"/>
        <end position="189"/>
    </location>
</feature>
<name>A0ABY2WSS2_9RHOB</name>
<dbReference type="Proteomes" id="UP001193035">
    <property type="component" value="Unassembled WGS sequence"/>
</dbReference>
<dbReference type="Pfam" id="PF08239">
    <property type="entry name" value="SH3_3"/>
    <property type="match status" value="1"/>
</dbReference>
<dbReference type="EMBL" id="VCPD01000014">
    <property type="protein sequence ID" value="TMV02132.1"/>
    <property type="molecule type" value="Genomic_DNA"/>
</dbReference>
<sequence length="191" mass="20160">MSGGADFEPRGVRPPEPERVARAPRPEPKSLVFPVSAENLVVKAALGPSKTVKAGDGPLPGGEGAEVTRAAFSQSAGGLNTGFALVREPAATITLASIEKGVLALRQETVEPEAPELPAVPEPVRDIREVRGTRVNMRDGPGTIYPVIAKLTIGHEVEVLDDPGIGWLRLRVLPEQQVGWIASSLISKKAD</sequence>
<gene>
    <name evidence="3" type="ORF">FGK63_20565</name>
</gene>
<accession>A0ABY2WSS2</accession>
<feature type="compositionally biased region" description="Basic and acidic residues" evidence="1">
    <location>
        <begin position="7"/>
        <end position="28"/>
    </location>
</feature>
<dbReference type="InterPro" id="IPR003646">
    <property type="entry name" value="SH3-like_bac-type"/>
</dbReference>
<organism evidence="3 4">
    <name type="scientific">Ruegeria sediminis</name>
    <dbReference type="NCBI Taxonomy" id="2583820"/>
    <lineage>
        <taxon>Bacteria</taxon>
        <taxon>Pseudomonadati</taxon>
        <taxon>Pseudomonadota</taxon>
        <taxon>Alphaproteobacteria</taxon>
        <taxon>Rhodobacterales</taxon>
        <taxon>Roseobacteraceae</taxon>
        <taxon>Ruegeria</taxon>
    </lineage>
</organism>
<dbReference type="Gene3D" id="2.30.30.40">
    <property type="entry name" value="SH3 Domains"/>
    <property type="match status" value="1"/>
</dbReference>
<protein>
    <submittedName>
        <fullName evidence="3">SH3 domain-containing protein</fullName>
    </submittedName>
</protein>
<evidence type="ECO:0000313" key="4">
    <source>
        <dbReference type="Proteomes" id="UP001193035"/>
    </source>
</evidence>
<evidence type="ECO:0000256" key="1">
    <source>
        <dbReference type="SAM" id="MobiDB-lite"/>
    </source>
</evidence>
<keyword evidence="4" id="KW-1185">Reference proteome</keyword>
<evidence type="ECO:0000313" key="3">
    <source>
        <dbReference type="EMBL" id="TMV02132.1"/>
    </source>
</evidence>
<reference evidence="3 4" key="1">
    <citation type="submission" date="2019-05" db="EMBL/GenBank/DDBJ databases">
        <title>Ruegeria sp. nov., isolated from tidal flat.</title>
        <authorList>
            <person name="Kim W."/>
        </authorList>
    </citation>
    <scope>NUCLEOTIDE SEQUENCE [LARGE SCALE GENOMIC DNA]</scope>
    <source>
        <strain evidence="3 4">CAU 1488</strain>
    </source>
</reference>
<proteinExistence type="predicted"/>